<name>A0A7C4VRL9_9BACT</name>
<protein>
    <recommendedName>
        <fullName evidence="1">6-phosphogluconate dehydrogenase C-terminal domain-containing protein</fullName>
    </recommendedName>
</protein>
<dbReference type="AlphaFoldDB" id="A0A7C4VRL9"/>
<dbReference type="Pfam" id="PF00393">
    <property type="entry name" value="6PGD"/>
    <property type="match status" value="1"/>
</dbReference>
<gene>
    <name evidence="2" type="ORF">ENS29_14985</name>
</gene>
<sequence>MLNAQKKRLPANLLQVQRDDFGAHAYERIDKPRCMFCHTDWADHGGTVFLVFWNRICFMDVVKMDALEAGYGPPCQENPYLPPFCKAVEV</sequence>
<feature type="domain" description="6-phosphogluconate dehydrogenase C-terminal" evidence="1">
    <location>
        <begin position="4"/>
        <end position="41"/>
    </location>
</feature>
<accession>A0A7C4VRL9</accession>
<evidence type="ECO:0000259" key="1">
    <source>
        <dbReference type="Pfam" id="PF00393"/>
    </source>
</evidence>
<dbReference type="Gene3D" id="1.20.5.320">
    <property type="entry name" value="6-Phosphogluconate Dehydrogenase, domain 3"/>
    <property type="match status" value="1"/>
</dbReference>
<evidence type="ECO:0000313" key="2">
    <source>
        <dbReference type="EMBL" id="HGU34130.1"/>
    </source>
</evidence>
<dbReference type="InterPro" id="IPR008927">
    <property type="entry name" value="6-PGluconate_DH-like_C_sf"/>
</dbReference>
<dbReference type="InterPro" id="IPR006114">
    <property type="entry name" value="6PGDH_C"/>
</dbReference>
<dbReference type="EMBL" id="DSUH01000344">
    <property type="protein sequence ID" value="HGU34130.1"/>
    <property type="molecule type" value="Genomic_DNA"/>
</dbReference>
<organism evidence="2">
    <name type="scientific">Desulfatirhabdium butyrativorans</name>
    <dbReference type="NCBI Taxonomy" id="340467"/>
    <lineage>
        <taxon>Bacteria</taxon>
        <taxon>Pseudomonadati</taxon>
        <taxon>Thermodesulfobacteriota</taxon>
        <taxon>Desulfobacteria</taxon>
        <taxon>Desulfobacterales</taxon>
        <taxon>Desulfatirhabdiaceae</taxon>
        <taxon>Desulfatirhabdium</taxon>
    </lineage>
</organism>
<dbReference type="SUPFAM" id="SSF48179">
    <property type="entry name" value="6-phosphogluconate dehydrogenase C-terminal domain-like"/>
    <property type="match status" value="1"/>
</dbReference>
<dbReference type="GO" id="GO:0004616">
    <property type="term" value="F:phosphogluconate dehydrogenase (decarboxylating) activity"/>
    <property type="evidence" value="ECO:0007669"/>
    <property type="project" value="InterPro"/>
</dbReference>
<reference evidence="2" key="1">
    <citation type="journal article" date="2020" name="mSystems">
        <title>Genome- and Community-Level Interaction Insights into Carbon Utilization and Element Cycling Functions of Hydrothermarchaeota in Hydrothermal Sediment.</title>
        <authorList>
            <person name="Zhou Z."/>
            <person name="Liu Y."/>
            <person name="Xu W."/>
            <person name="Pan J."/>
            <person name="Luo Z.H."/>
            <person name="Li M."/>
        </authorList>
    </citation>
    <scope>NUCLEOTIDE SEQUENCE [LARGE SCALE GENOMIC DNA]</scope>
    <source>
        <strain evidence="2">SpSt-477</strain>
    </source>
</reference>
<proteinExistence type="predicted"/>
<dbReference type="GO" id="GO:0006098">
    <property type="term" value="P:pentose-phosphate shunt"/>
    <property type="evidence" value="ECO:0007669"/>
    <property type="project" value="InterPro"/>
</dbReference>
<comment type="caution">
    <text evidence="2">The sequence shown here is derived from an EMBL/GenBank/DDBJ whole genome shotgun (WGS) entry which is preliminary data.</text>
</comment>